<dbReference type="AlphaFoldDB" id="A0A6M3L4C2"/>
<evidence type="ECO:0000313" key="2">
    <source>
        <dbReference type="EMBL" id="QJA89380.1"/>
    </source>
</evidence>
<feature type="transmembrane region" description="Helical" evidence="1">
    <location>
        <begin position="6"/>
        <end position="26"/>
    </location>
</feature>
<dbReference type="InterPro" id="IPR003961">
    <property type="entry name" value="FN3_dom"/>
</dbReference>
<sequence length="133" mass="14887">MSRKAWKSFVVIIIVIAGVVLLYLTIRAETVSVTRGWTTPVGAEAGEYDLRYTTNAADTIKIRTQWPKWIEGMQLPGVAGTPDSVVIDSLLPNTIYYFAIWSWNEYGWSEISNIVIDTTGALPVVPEKITDFF</sequence>
<organism evidence="2">
    <name type="scientific">viral metagenome</name>
    <dbReference type="NCBI Taxonomy" id="1070528"/>
    <lineage>
        <taxon>unclassified sequences</taxon>
        <taxon>metagenomes</taxon>
        <taxon>organismal metagenomes</taxon>
    </lineage>
</organism>
<dbReference type="InterPro" id="IPR036116">
    <property type="entry name" value="FN3_sf"/>
</dbReference>
<proteinExistence type="predicted"/>
<keyword evidence="1" id="KW-0472">Membrane</keyword>
<keyword evidence="1" id="KW-1133">Transmembrane helix</keyword>
<reference evidence="2" key="1">
    <citation type="submission" date="2020-03" db="EMBL/GenBank/DDBJ databases">
        <title>The deep terrestrial virosphere.</title>
        <authorList>
            <person name="Holmfeldt K."/>
            <person name="Nilsson E."/>
            <person name="Simone D."/>
            <person name="Lopez-Fernandez M."/>
            <person name="Wu X."/>
            <person name="de Brujin I."/>
            <person name="Lundin D."/>
            <person name="Andersson A."/>
            <person name="Bertilsson S."/>
            <person name="Dopson M."/>
        </authorList>
    </citation>
    <scope>NUCLEOTIDE SEQUENCE</scope>
    <source>
        <strain evidence="2">MM415B02561</strain>
    </source>
</reference>
<protein>
    <recommendedName>
        <fullName evidence="3">Fibronectin type-III domain-containing protein</fullName>
    </recommendedName>
</protein>
<keyword evidence="1" id="KW-0812">Transmembrane</keyword>
<evidence type="ECO:0008006" key="3">
    <source>
        <dbReference type="Google" id="ProtNLM"/>
    </source>
</evidence>
<evidence type="ECO:0000256" key="1">
    <source>
        <dbReference type="SAM" id="Phobius"/>
    </source>
</evidence>
<dbReference type="CDD" id="cd00063">
    <property type="entry name" value="FN3"/>
    <property type="match status" value="1"/>
</dbReference>
<dbReference type="InterPro" id="IPR013783">
    <property type="entry name" value="Ig-like_fold"/>
</dbReference>
<accession>A0A6M3L4C2</accession>
<dbReference type="Gene3D" id="2.60.40.10">
    <property type="entry name" value="Immunoglobulins"/>
    <property type="match status" value="1"/>
</dbReference>
<gene>
    <name evidence="2" type="ORF">MM415B02561_0009</name>
</gene>
<dbReference type="SUPFAM" id="SSF49265">
    <property type="entry name" value="Fibronectin type III"/>
    <property type="match status" value="1"/>
</dbReference>
<dbReference type="EMBL" id="MT142842">
    <property type="protein sequence ID" value="QJA89380.1"/>
    <property type="molecule type" value="Genomic_DNA"/>
</dbReference>
<name>A0A6M3L4C2_9ZZZZ</name>